<evidence type="ECO:0000256" key="5">
    <source>
        <dbReference type="HAMAP-Rule" id="MF_00340"/>
    </source>
</evidence>
<keyword evidence="3 5" id="KW-0687">Ribonucleoprotein</keyword>
<reference evidence="6 7" key="1">
    <citation type="journal article" date="2011" name="PLoS ONE">
        <title>Core proteome of the minimal cell: comparative proteomics of three mollicute species.</title>
        <authorList>
            <person name="Fisunov G.Y."/>
            <person name="Alexeev D.G."/>
            <person name="Bazaleev N.A."/>
            <person name="Ladygina V.G."/>
            <person name="Galyamina M.A."/>
            <person name="Kondratov I.G."/>
            <person name="Zhukova N.A."/>
            <person name="Serebryakova M.V."/>
            <person name="Demina I.A."/>
            <person name="Govorun V.M."/>
        </authorList>
    </citation>
    <scope>NUCLEOTIDE SEQUENCE [LARGE SCALE GENOMIC DNA]</scope>
    <source>
        <strain evidence="6 7">S6</strain>
    </source>
</reference>
<comment type="similarity">
    <text evidence="1 5">Belongs to the bacterial ribosomal protein bL32 family.</text>
</comment>
<evidence type="ECO:0000313" key="7">
    <source>
        <dbReference type="Proteomes" id="UP000018735"/>
    </source>
</evidence>
<dbReference type="HOGENOM" id="CLU_129084_1_3_14"/>
<evidence type="ECO:0000256" key="2">
    <source>
        <dbReference type="ARBA" id="ARBA00022980"/>
    </source>
</evidence>
<dbReference type="NCBIfam" id="TIGR01031">
    <property type="entry name" value="rpmF_bact"/>
    <property type="match status" value="1"/>
</dbReference>
<dbReference type="Proteomes" id="UP000018735">
    <property type="component" value="Chromosome"/>
</dbReference>
<keyword evidence="2 5" id="KW-0689">Ribosomal protein</keyword>
<proteinExistence type="inferred from homology"/>
<accession>A0A0F6CK42</accession>
<dbReference type="SMR" id="A0A0F6CK42"/>
<sequence length="57" mass="6666">MAVQQRRSSKHRRDKRRSHDALAVNLINVCKHCGKFKRAHRACSCGMYNELRITKAK</sequence>
<dbReference type="InterPro" id="IPR044957">
    <property type="entry name" value="Ribosomal_bL32_bact"/>
</dbReference>
<dbReference type="RefSeq" id="WP_011113378.1">
    <property type="nucleotide sequence ID" value="NC_023030.2"/>
</dbReference>
<dbReference type="PANTHER" id="PTHR35534:SF1">
    <property type="entry name" value="LARGE RIBOSOMAL SUBUNIT PROTEIN BL32"/>
    <property type="match status" value="1"/>
</dbReference>
<dbReference type="KEGG" id="mgz:GCW_00835"/>
<evidence type="ECO:0000256" key="4">
    <source>
        <dbReference type="ARBA" id="ARBA00035178"/>
    </source>
</evidence>
<dbReference type="Pfam" id="PF01783">
    <property type="entry name" value="Ribosomal_L32p"/>
    <property type="match status" value="1"/>
</dbReference>
<dbReference type="GO" id="GO:0003735">
    <property type="term" value="F:structural constituent of ribosome"/>
    <property type="evidence" value="ECO:0007669"/>
    <property type="project" value="InterPro"/>
</dbReference>
<dbReference type="SUPFAM" id="SSF57829">
    <property type="entry name" value="Zn-binding ribosomal proteins"/>
    <property type="match status" value="1"/>
</dbReference>
<dbReference type="PANTHER" id="PTHR35534">
    <property type="entry name" value="50S RIBOSOMAL PROTEIN L32"/>
    <property type="match status" value="1"/>
</dbReference>
<dbReference type="AlphaFoldDB" id="A0A0F6CK42"/>
<protein>
    <recommendedName>
        <fullName evidence="4 5">Large ribosomal subunit protein bL32</fullName>
    </recommendedName>
</protein>
<evidence type="ECO:0000256" key="3">
    <source>
        <dbReference type="ARBA" id="ARBA00023274"/>
    </source>
</evidence>
<name>A0A0F6CK42_MYCGL</name>
<organism evidence="6 7">
    <name type="scientific">Mycoplasmoides gallisepticum S6</name>
    <dbReference type="NCBI Taxonomy" id="1006581"/>
    <lineage>
        <taxon>Bacteria</taxon>
        <taxon>Bacillati</taxon>
        <taxon>Mycoplasmatota</taxon>
        <taxon>Mycoplasmoidales</taxon>
        <taxon>Mycoplasmoidaceae</taxon>
        <taxon>Mycoplasmoides</taxon>
    </lineage>
</organism>
<evidence type="ECO:0000256" key="1">
    <source>
        <dbReference type="ARBA" id="ARBA00008560"/>
    </source>
</evidence>
<dbReference type="eggNOG" id="COG0333">
    <property type="taxonomic scope" value="Bacteria"/>
</dbReference>
<gene>
    <name evidence="5 6" type="primary">rpmF</name>
    <name evidence="6" type="ORF">GCW_00835</name>
</gene>
<dbReference type="GO" id="GO:0006412">
    <property type="term" value="P:translation"/>
    <property type="evidence" value="ECO:0007669"/>
    <property type="project" value="UniProtKB-UniRule"/>
</dbReference>
<dbReference type="InterPro" id="IPR011332">
    <property type="entry name" value="Ribosomal_zn-bd"/>
</dbReference>
<dbReference type="HAMAP" id="MF_00340">
    <property type="entry name" value="Ribosomal_bL32"/>
    <property type="match status" value="1"/>
</dbReference>
<dbReference type="EMBL" id="CP006916">
    <property type="protein sequence ID" value="AHB99464.1"/>
    <property type="molecule type" value="Genomic_DNA"/>
</dbReference>
<dbReference type="GO" id="GO:0015934">
    <property type="term" value="C:large ribosomal subunit"/>
    <property type="evidence" value="ECO:0007669"/>
    <property type="project" value="InterPro"/>
</dbReference>
<evidence type="ECO:0000313" key="6">
    <source>
        <dbReference type="EMBL" id="AHB99464.1"/>
    </source>
</evidence>
<dbReference type="InterPro" id="IPR002677">
    <property type="entry name" value="Ribosomal_bL32"/>
</dbReference>
<dbReference type="GeneID" id="93509968"/>